<dbReference type="GO" id="GO:0008270">
    <property type="term" value="F:zinc ion binding"/>
    <property type="evidence" value="ECO:0007669"/>
    <property type="project" value="InterPro"/>
</dbReference>
<evidence type="ECO:0000313" key="8">
    <source>
        <dbReference type="Proteomes" id="UP000184330"/>
    </source>
</evidence>
<dbReference type="InterPro" id="IPR050987">
    <property type="entry name" value="AtrR-like"/>
</dbReference>
<feature type="region of interest" description="Disordered" evidence="5">
    <location>
        <begin position="1"/>
        <end position="71"/>
    </location>
</feature>
<feature type="compositionally biased region" description="Low complexity" evidence="5">
    <location>
        <begin position="261"/>
        <end position="278"/>
    </location>
</feature>
<feature type="compositionally biased region" description="Low complexity" evidence="5">
    <location>
        <begin position="286"/>
        <end position="299"/>
    </location>
</feature>
<evidence type="ECO:0000259" key="6">
    <source>
        <dbReference type="SMART" id="SM00066"/>
    </source>
</evidence>
<dbReference type="SMART" id="SM00066">
    <property type="entry name" value="GAL4"/>
    <property type="match status" value="1"/>
</dbReference>
<gene>
    <name evidence="7" type="ORF">PAC_02603</name>
</gene>
<dbReference type="Proteomes" id="UP000184330">
    <property type="component" value="Unassembled WGS sequence"/>
</dbReference>
<feature type="compositionally biased region" description="Polar residues" evidence="5">
    <location>
        <begin position="109"/>
        <end position="125"/>
    </location>
</feature>
<dbReference type="GO" id="GO:0003677">
    <property type="term" value="F:DNA binding"/>
    <property type="evidence" value="ECO:0007669"/>
    <property type="project" value="UniProtKB-KW"/>
</dbReference>
<dbReference type="Gene3D" id="4.10.240.10">
    <property type="entry name" value="Zn(2)-C6 fungal-type DNA-binding domain"/>
    <property type="match status" value="1"/>
</dbReference>
<keyword evidence="8" id="KW-1185">Reference proteome</keyword>
<feature type="region of interest" description="Disordered" evidence="5">
    <location>
        <begin position="92"/>
        <end position="139"/>
    </location>
</feature>
<dbReference type="AlphaFoldDB" id="A0A1L7WIY1"/>
<reference evidence="7 8" key="1">
    <citation type="submission" date="2016-03" db="EMBL/GenBank/DDBJ databases">
        <authorList>
            <person name="Ploux O."/>
        </authorList>
    </citation>
    <scope>NUCLEOTIDE SEQUENCE [LARGE SCALE GENOMIC DNA]</scope>
    <source>
        <strain evidence="7 8">UAMH 11012</strain>
    </source>
</reference>
<feature type="compositionally biased region" description="Basic and acidic residues" evidence="5">
    <location>
        <begin position="26"/>
        <end position="35"/>
    </location>
</feature>
<keyword evidence="2" id="KW-0479">Metal-binding</keyword>
<organism evidence="7 8">
    <name type="scientific">Phialocephala subalpina</name>
    <dbReference type="NCBI Taxonomy" id="576137"/>
    <lineage>
        <taxon>Eukaryota</taxon>
        <taxon>Fungi</taxon>
        <taxon>Dikarya</taxon>
        <taxon>Ascomycota</taxon>
        <taxon>Pezizomycotina</taxon>
        <taxon>Leotiomycetes</taxon>
        <taxon>Helotiales</taxon>
        <taxon>Mollisiaceae</taxon>
        <taxon>Phialocephala</taxon>
        <taxon>Phialocephala fortinii species complex</taxon>
    </lineage>
</organism>
<proteinExistence type="predicted"/>
<name>A0A1L7WIY1_9HELO</name>
<dbReference type="PANTHER" id="PTHR46910:SF3">
    <property type="entry name" value="HALOTOLERANCE PROTEIN 9-RELATED"/>
    <property type="match status" value="1"/>
</dbReference>
<dbReference type="InterPro" id="IPR001138">
    <property type="entry name" value="Zn2Cys6_DnaBD"/>
</dbReference>
<feature type="compositionally biased region" description="Basic and acidic residues" evidence="5">
    <location>
        <begin position="126"/>
        <end position="139"/>
    </location>
</feature>
<evidence type="ECO:0000313" key="7">
    <source>
        <dbReference type="EMBL" id="CZR52726.1"/>
    </source>
</evidence>
<dbReference type="CDD" id="cd00067">
    <property type="entry name" value="GAL4"/>
    <property type="match status" value="1"/>
</dbReference>
<dbReference type="GO" id="GO:0000981">
    <property type="term" value="F:DNA-binding transcription factor activity, RNA polymerase II-specific"/>
    <property type="evidence" value="ECO:0007669"/>
    <property type="project" value="InterPro"/>
</dbReference>
<dbReference type="PANTHER" id="PTHR46910">
    <property type="entry name" value="TRANSCRIPTION FACTOR PDR1"/>
    <property type="match status" value="1"/>
</dbReference>
<comment type="subcellular location">
    <subcellularLocation>
        <location evidence="1">Nucleus</location>
    </subcellularLocation>
</comment>
<feature type="domain" description="Zn(2)-C6 fungal-type" evidence="6">
    <location>
        <begin position="19"/>
        <end position="99"/>
    </location>
</feature>
<evidence type="ECO:0000256" key="1">
    <source>
        <dbReference type="ARBA" id="ARBA00004123"/>
    </source>
</evidence>
<evidence type="ECO:0000256" key="5">
    <source>
        <dbReference type="SAM" id="MobiDB-lite"/>
    </source>
</evidence>
<accession>A0A1L7WIY1</accession>
<feature type="region of interest" description="Disordered" evidence="5">
    <location>
        <begin position="233"/>
        <end position="303"/>
    </location>
</feature>
<keyword evidence="4" id="KW-0539">Nucleus</keyword>
<feature type="compositionally biased region" description="Polar residues" evidence="5">
    <location>
        <begin position="52"/>
        <end position="63"/>
    </location>
</feature>
<keyword evidence="3" id="KW-0238">DNA-binding</keyword>
<evidence type="ECO:0000256" key="4">
    <source>
        <dbReference type="ARBA" id="ARBA00023242"/>
    </source>
</evidence>
<evidence type="ECO:0000256" key="2">
    <source>
        <dbReference type="ARBA" id="ARBA00022723"/>
    </source>
</evidence>
<dbReference type="STRING" id="576137.A0A1L7WIY1"/>
<dbReference type="OrthoDB" id="5958943at2759"/>
<dbReference type="GO" id="GO:0005634">
    <property type="term" value="C:nucleus"/>
    <property type="evidence" value="ECO:0007669"/>
    <property type="project" value="UniProtKB-SubCell"/>
</dbReference>
<dbReference type="EMBL" id="FJOG01000003">
    <property type="protein sequence ID" value="CZR52726.1"/>
    <property type="molecule type" value="Genomic_DNA"/>
</dbReference>
<protein>
    <recommendedName>
        <fullName evidence="6">Zn(2)-C6 fungal-type domain-containing protein</fullName>
    </recommendedName>
</protein>
<feature type="compositionally biased region" description="Basic and acidic residues" evidence="5">
    <location>
        <begin position="242"/>
        <end position="252"/>
    </location>
</feature>
<evidence type="ECO:0000256" key="3">
    <source>
        <dbReference type="ARBA" id="ARBA00023125"/>
    </source>
</evidence>
<dbReference type="InterPro" id="IPR036864">
    <property type="entry name" value="Zn2-C6_fun-type_DNA-bd_sf"/>
</dbReference>
<sequence>MAGQTSPKYPRDSFSVTGRRQNRSCDQCRKGKRACDASPLDIAKTGRRDETSSLPSPGQIISTTEERDKFPPQFAKPCSNCEKTGKECTFTWLRPSKQRSSETVPEGQKQPTNPRSINRHLATNVTREHQEPQEPKVPEPDLLYSPLDQNLLQDGFEFLDNPNILQLDNMGPMQLSPLTTERSNQFLPIDLPYRWPDNSPSVFTCPSLQSEDSLVQDYFPLDYDIGQYSHATQASQTFDNNSTRDGEEDLRPGKRRRRSNFGRTTTRSGSRSSFGSNRQRPDNGSSRRWSIISDPSSDSLPQRLASSACTSHISGGLMRIYHDSMENALSCWLNETTCPYSIGSSSRHQGQTLLESMTDEWGPNWSNRICSRVCRLDRAASTARDRPLTKIENQAASRALQTVIMAFATQWAQSSQRSTREYSSFTDLETEADGSQVNEFPFSDSPFPHNPGTSLPAPTEFDRMMQETFWHQARQALHETAGIQSFRVIFAHIIFSMTQRPLNLTYAEDTDADLISVDEQELQMKARRHRSSVLDDFDNYRFPDHYDPATTKPFAALKQNSISDELDEIIQSEGPPLFFELALRQIHSYRCKLDAWERENAILLRDTRGTRKKGDLLTAEDRKTFDMLFWLGVMIDTLSSVMNKRPLVVSDEDSDIIPESTLDPPSTSQINECEEGFGNDLTFETPLPSRGYGSKLWGQFFFQQKRTQHSEDIVRWPCTYEKAAATLSYAAPIKVLLFRKVSHLQTLLSRRARQEKFEEAIIAALRVYQHWNNEYGPFMLDCIANHDALPPRIQSWYIILAGHWHLGAMLLADVIELVDKAKMSFVSRRLQRRSSHLVTRLRVQNAYAVSDLGKCSCPRSDASFPNFREFHFAVNKGALLTEPWTVVLIRSFAKAGILLLDMMAQGDQESSVHAEREQIIARCEYCIEALWHLGKKSDMAYLAATALSTAFKDERRRLPNLTSDMSSGTGIQDWELDIEEQLNLGFDDPFSFNFSEVPYQSFMTPAVSTA</sequence>